<keyword evidence="1" id="KW-0812">Transmembrane</keyword>
<organism evidence="2 3">
    <name type="scientific">Glycomyces harbinensis</name>
    <dbReference type="NCBI Taxonomy" id="58114"/>
    <lineage>
        <taxon>Bacteria</taxon>
        <taxon>Bacillati</taxon>
        <taxon>Actinomycetota</taxon>
        <taxon>Actinomycetes</taxon>
        <taxon>Glycomycetales</taxon>
        <taxon>Glycomycetaceae</taxon>
        <taxon>Glycomyces</taxon>
    </lineage>
</organism>
<feature type="transmembrane region" description="Helical" evidence="1">
    <location>
        <begin position="15"/>
        <end position="36"/>
    </location>
</feature>
<gene>
    <name evidence="2" type="ORF">SAMN05216270_103273</name>
</gene>
<evidence type="ECO:0008006" key="4">
    <source>
        <dbReference type="Google" id="ProtNLM"/>
    </source>
</evidence>
<keyword evidence="1" id="KW-0472">Membrane</keyword>
<evidence type="ECO:0000313" key="2">
    <source>
        <dbReference type="EMBL" id="SDD35207.1"/>
    </source>
</evidence>
<sequence>MVSDMRSGERYAERMTLPLAGWLAVIVIAVIAAALSNLGDMRWWRVTASLVILVAPVVGAWWLSRLRVSVVEADGEVWLHVDDAMLPMSAVAEIEVLEPVAYSDALGVALHPLTFVVQRPWINRGLRIVLDDPEDPTPSWVIASRRPERLRDALAPALEGRSASPSGPRG</sequence>
<proteinExistence type="predicted"/>
<name>A0A1G6U3N3_9ACTN</name>
<dbReference type="EMBL" id="FNAD01000003">
    <property type="protein sequence ID" value="SDD35207.1"/>
    <property type="molecule type" value="Genomic_DNA"/>
</dbReference>
<accession>A0A1G6U3N3</accession>
<dbReference type="AlphaFoldDB" id="A0A1G6U3N3"/>
<keyword evidence="3" id="KW-1185">Reference proteome</keyword>
<feature type="transmembrane region" description="Helical" evidence="1">
    <location>
        <begin position="42"/>
        <end position="63"/>
    </location>
</feature>
<dbReference type="InterPro" id="IPR021443">
    <property type="entry name" value="DUF3093"/>
</dbReference>
<dbReference type="Pfam" id="PF11292">
    <property type="entry name" value="DUF3093"/>
    <property type="match status" value="1"/>
</dbReference>
<dbReference type="Proteomes" id="UP000198949">
    <property type="component" value="Unassembled WGS sequence"/>
</dbReference>
<evidence type="ECO:0000313" key="3">
    <source>
        <dbReference type="Proteomes" id="UP000198949"/>
    </source>
</evidence>
<keyword evidence="1" id="KW-1133">Transmembrane helix</keyword>
<reference evidence="3" key="1">
    <citation type="submission" date="2016-10" db="EMBL/GenBank/DDBJ databases">
        <authorList>
            <person name="Varghese N."/>
            <person name="Submissions S."/>
        </authorList>
    </citation>
    <scope>NUCLEOTIDE SEQUENCE [LARGE SCALE GENOMIC DNA]</scope>
    <source>
        <strain evidence="3">CGMCC 4.3516</strain>
    </source>
</reference>
<protein>
    <recommendedName>
        <fullName evidence="4">DUF3093 domain-containing protein</fullName>
    </recommendedName>
</protein>
<dbReference type="STRING" id="58114.SAMN05216270_103273"/>
<evidence type="ECO:0000256" key="1">
    <source>
        <dbReference type="SAM" id="Phobius"/>
    </source>
</evidence>